<name>A0A3B1A162_9ZZZZ</name>
<evidence type="ECO:0000256" key="6">
    <source>
        <dbReference type="ARBA" id="ARBA00023315"/>
    </source>
</evidence>
<dbReference type="InterPro" id="IPR011004">
    <property type="entry name" value="Trimer_LpxA-like_sf"/>
</dbReference>
<dbReference type="NCBIfam" id="NF002060">
    <property type="entry name" value="PRK00892.1"/>
    <property type="match status" value="1"/>
</dbReference>
<evidence type="ECO:0000256" key="4">
    <source>
        <dbReference type="ARBA" id="ARBA00022737"/>
    </source>
</evidence>
<dbReference type="GO" id="GO:0009245">
    <property type="term" value="P:lipid A biosynthetic process"/>
    <property type="evidence" value="ECO:0007669"/>
    <property type="project" value="UniProtKB-KW"/>
</dbReference>
<dbReference type="InterPro" id="IPR020573">
    <property type="entry name" value="UDP_GlcNAc_AcTrfase_non-rep"/>
</dbReference>
<organism evidence="8">
    <name type="scientific">hydrothermal vent metagenome</name>
    <dbReference type="NCBI Taxonomy" id="652676"/>
    <lineage>
        <taxon>unclassified sequences</taxon>
        <taxon>metagenomes</taxon>
        <taxon>ecological metagenomes</taxon>
    </lineage>
</organism>
<evidence type="ECO:0000259" key="7">
    <source>
        <dbReference type="Pfam" id="PF04613"/>
    </source>
</evidence>
<dbReference type="Gene3D" id="2.160.10.10">
    <property type="entry name" value="Hexapeptide repeat proteins"/>
    <property type="match status" value="1"/>
</dbReference>
<accession>A0A3B1A162</accession>
<dbReference type="GO" id="GO:0016020">
    <property type="term" value="C:membrane"/>
    <property type="evidence" value="ECO:0007669"/>
    <property type="project" value="GOC"/>
</dbReference>
<dbReference type="Gene3D" id="1.20.5.170">
    <property type="match status" value="1"/>
</dbReference>
<dbReference type="NCBIfam" id="TIGR01853">
    <property type="entry name" value="lipid_A_lpxD"/>
    <property type="match status" value="1"/>
</dbReference>
<gene>
    <name evidence="8" type="ORF">MNBD_GAMMA20-1387</name>
</gene>
<proteinExistence type="inferred from homology"/>
<evidence type="ECO:0000313" key="8">
    <source>
        <dbReference type="EMBL" id="VAW93492.1"/>
    </source>
</evidence>
<dbReference type="PANTHER" id="PTHR43378:SF2">
    <property type="entry name" value="UDP-3-O-ACYLGLUCOSAMINE N-ACYLTRANSFERASE 1, MITOCHONDRIAL-RELATED"/>
    <property type="match status" value="1"/>
</dbReference>
<keyword evidence="5" id="KW-0443">Lipid metabolism</keyword>
<dbReference type="Pfam" id="PF00132">
    <property type="entry name" value="Hexapep"/>
    <property type="match status" value="2"/>
</dbReference>
<sequence>MFSLADLAERLGARLVGEGACRVSRVATLTSAGEGDIAFITHKRYRNQLADTCATAVLLSEADLGFVRDGVHSLVVGDPYLAYARVARWLNPEPDEGHGVHPSVVVDPTADIHASAWIGPQCVIEAGVVIGADCRIGPGCVVGRDAVIGEGGRLVANVTICHGSLIGKRVLMHPGVVIGADGFGLANDQGHWVKIPQLGRVLIGDDVDIGANTTIDRGAIEDTVIEDGVKLDNLVQVAHNVRIGAHSAIAGCSGIAGSARIGKHCALGGGVGIVGHLQIADNVTVTGMSMVSHTITEAGVYSSGTPLQENAKWHRNYVRFKQLDDMARRLKRLEKQLEAKNTE</sequence>
<dbReference type="Pfam" id="PF04613">
    <property type="entry name" value="LpxD"/>
    <property type="match status" value="1"/>
</dbReference>
<dbReference type="GO" id="GO:0103118">
    <property type="term" value="F:UDP-3-O-[(3R)-3-hydroxyacyl]-glucosamine N-acyltransferase activity"/>
    <property type="evidence" value="ECO:0007669"/>
    <property type="project" value="UniProtKB-EC"/>
</dbReference>
<dbReference type="EC" id="2.3.1.191" evidence="8"/>
<evidence type="ECO:0000256" key="5">
    <source>
        <dbReference type="ARBA" id="ARBA00023098"/>
    </source>
</evidence>
<dbReference type="GO" id="GO:0016410">
    <property type="term" value="F:N-acyltransferase activity"/>
    <property type="evidence" value="ECO:0007669"/>
    <property type="project" value="InterPro"/>
</dbReference>
<evidence type="ECO:0000256" key="1">
    <source>
        <dbReference type="ARBA" id="ARBA00022516"/>
    </source>
</evidence>
<keyword evidence="1" id="KW-0444">Lipid biosynthesis</keyword>
<dbReference type="HAMAP" id="MF_00523">
    <property type="entry name" value="LpxD"/>
    <property type="match status" value="1"/>
</dbReference>
<keyword evidence="4" id="KW-0677">Repeat</keyword>
<protein>
    <submittedName>
        <fullName evidence="8">UDP-3-O-[3-hydroxymyristoyl] glucosamine N-acyltransferase</fullName>
        <ecNumber evidence="8">2.3.1.191</ecNumber>
    </submittedName>
</protein>
<evidence type="ECO:0000256" key="3">
    <source>
        <dbReference type="ARBA" id="ARBA00022679"/>
    </source>
</evidence>
<dbReference type="PANTHER" id="PTHR43378">
    <property type="entry name" value="UDP-3-O-ACYLGLUCOSAMINE N-ACYLTRANSFERASE"/>
    <property type="match status" value="1"/>
</dbReference>
<dbReference type="Gene3D" id="3.40.1390.10">
    <property type="entry name" value="MurE/MurF, N-terminal domain"/>
    <property type="match status" value="1"/>
</dbReference>
<dbReference type="SUPFAM" id="SSF51161">
    <property type="entry name" value="Trimeric LpxA-like enzymes"/>
    <property type="match status" value="1"/>
</dbReference>
<keyword evidence="6 8" id="KW-0012">Acyltransferase</keyword>
<keyword evidence="3 8" id="KW-0808">Transferase</keyword>
<dbReference type="AlphaFoldDB" id="A0A3B1A162"/>
<feature type="domain" description="UDP-3-O-[3-hydroxymyristoyl] glucosamine N-acyltransferase non-repeat region" evidence="7">
    <location>
        <begin position="22"/>
        <end position="88"/>
    </location>
</feature>
<dbReference type="InterPro" id="IPR001451">
    <property type="entry name" value="Hexapep"/>
</dbReference>
<dbReference type="EMBL" id="UOFU01000028">
    <property type="protein sequence ID" value="VAW93492.1"/>
    <property type="molecule type" value="Genomic_DNA"/>
</dbReference>
<keyword evidence="2" id="KW-0441">Lipid A biosynthesis</keyword>
<reference evidence="8" key="1">
    <citation type="submission" date="2018-06" db="EMBL/GenBank/DDBJ databases">
        <authorList>
            <person name="Zhirakovskaya E."/>
        </authorList>
    </citation>
    <scope>NUCLEOTIDE SEQUENCE</scope>
</reference>
<dbReference type="CDD" id="cd03352">
    <property type="entry name" value="LbH_LpxD"/>
    <property type="match status" value="1"/>
</dbReference>
<evidence type="ECO:0000256" key="2">
    <source>
        <dbReference type="ARBA" id="ARBA00022556"/>
    </source>
</evidence>
<dbReference type="InterPro" id="IPR007691">
    <property type="entry name" value="LpxD"/>
</dbReference>